<feature type="region of interest" description="Disordered" evidence="1">
    <location>
        <begin position="18"/>
        <end position="47"/>
    </location>
</feature>
<reference evidence="2" key="1">
    <citation type="journal article" date="2023" name="Nat. Commun.">
        <title>Diploid and tetraploid genomes of Acorus and the evolution of monocots.</title>
        <authorList>
            <person name="Ma L."/>
            <person name="Liu K.W."/>
            <person name="Li Z."/>
            <person name="Hsiao Y.Y."/>
            <person name="Qi Y."/>
            <person name="Fu T."/>
            <person name="Tang G.D."/>
            <person name="Zhang D."/>
            <person name="Sun W.H."/>
            <person name="Liu D.K."/>
            <person name="Li Y."/>
            <person name="Chen G.Z."/>
            <person name="Liu X.D."/>
            <person name="Liao X.Y."/>
            <person name="Jiang Y.T."/>
            <person name="Yu X."/>
            <person name="Hao Y."/>
            <person name="Huang J."/>
            <person name="Zhao X.W."/>
            <person name="Ke S."/>
            <person name="Chen Y.Y."/>
            <person name="Wu W.L."/>
            <person name="Hsu J.L."/>
            <person name="Lin Y.F."/>
            <person name="Huang M.D."/>
            <person name="Li C.Y."/>
            <person name="Huang L."/>
            <person name="Wang Z.W."/>
            <person name="Zhao X."/>
            <person name="Zhong W.Y."/>
            <person name="Peng D.H."/>
            <person name="Ahmad S."/>
            <person name="Lan S."/>
            <person name="Zhang J.S."/>
            <person name="Tsai W.C."/>
            <person name="Van de Peer Y."/>
            <person name="Liu Z.J."/>
        </authorList>
    </citation>
    <scope>NUCLEOTIDE SEQUENCE</scope>
    <source>
        <strain evidence="2">CP</strain>
    </source>
</reference>
<comment type="caution">
    <text evidence="2">The sequence shown here is derived from an EMBL/GenBank/DDBJ whole genome shotgun (WGS) entry which is preliminary data.</text>
</comment>
<keyword evidence="3" id="KW-1185">Reference proteome</keyword>
<sequence>MSCLRSLLRRTSAPPRVRLPPQVRPYASSVGGSARANPEEEDADFAAASGFPSRTLAETLKVLSKRVPDSIVKIRNEGDFTMRYIPWYTINRILNTHAPEWSGEVRSITYSTNGQTVTVVYRVTLYGTDGEVYREATGTSSADDTKFGDPVQKAEAMAFRRACARLGLGLHLYHVEEE</sequence>
<organism evidence="2 3">
    <name type="scientific">Acorus calamus</name>
    <name type="common">Sweet flag</name>
    <dbReference type="NCBI Taxonomy" id="4465"/>
    <lineage>
        <taxon>Eukaryota</taxon>
        <taxon>Viridiplantae</taxon>
        <taxon>Streptophyta</taxon>
        <taxon>Embryophyta</taxon>
        <taxon>Tracheophyta</taxon>
        <taxon>Spermatophyta</taxon>
        <taxon>Magnoliopsida</taxon>
        <taxon>Liliopsida</taxon>
        <taxon>Acoraceae</taxon>
        <taxon>Acorus</taxon>
    </lineage>
</organism>
<accession>A0AAV9CHN9</accession>
<name>A0AAV9CHN9_ACOCL</name>
<evidence type="ECO:0000313" key="3">
    <source>
        <dbReference type="Proteomes" id="UP001180020"/>
    </source>
</evidence>
<protein>
    <recommendedName>
        <fullName evidence="4">SnRK1-interacting protein 1</fullName>
    </recommendedName>
</protein>
<dbReference type="PANTHER" id="PTHR34050:SF1">
    <property type="entry name" value="DNA REPAIR RAD52-LIKE PROTEIN 1, MITOCHONDRIAL"/>
    <property type="match status" value="1"/>
</dbReference>
<evidence type="ECO:0000256" key="1">
    <source>
        <dbReference type="SAM" id="MobiDB-lite"/>
    </source>
</evidence>
<reference evidence="2" key="2">
    <citation type="submission" date="2023-06" db="EMBL/GenBank/DDBJ databases">
        <authorList>
            <person name="Ma L."/>
            <person name="Liu K.-W."/>
            <person name="Li Z."/>
            <person name="Hsiao Y.-Y."/>
            <person name="Qi Y."/>
            <person name="Fu T."/>
            <person name="Tang G."/>
            <person name="Zhang D."/>
            <person name="Sun W.-H."/>
            <person name="Liu D.-K."/>
            <person name="Li Y."/>
            <person name="Chen G.-Z."/>
            <person name="Liu X.-D."/>
            <person name="Liao X.-Y."/>
            <person name="Jiang Y.-T."/>
            <person name="Yu X."/>
            <person name="Hao Y."/>
            <person name="Huang J."/>
            <person name="Zhao X.-W."/>
            <person name="Ke S."/>
            <person name="Chen Y.-Y."/>
            <person name="Wu W.-L."/>
            <person name="Hsu J.-L."/>
            <person name="Lin Y.-F."/>
            <person name="Huang M.-D."/>
            <person name="Li C.-Y."/>
            <person name="Huang L."/>
            <person name="Wang Z.-W."/>
            <person name="Zhao X."/>
            <person name="Zhong W.-Y."/>
            <person name="Peng D.-H."/>
            <person name="Ahmad S."/>
            <person name="Lan S."/>
            <person name="Zhang J.-S."/>
            <person name="Tsai W.-C."/>
            <person name="Van De Peer Y."/>
            <person name="Liu Z.-J."/>
        </authorList>
    </citation>
    <scope>NUCLEOTIDE SEQUENCE</scope>
    <source>
        <strain evidence="2">CP</strain>
        <tissue evidence="2">Leaves</tissue>
    </source>
</reference>
<gene>
    <name evidence="2" type="ORF">QJS10_CPB19g00202</name>
</gene>
<dbReference type="EMBL" id="JAUJYO010000019">
    <property type="protein sequence ID" value="KAK1287783.1"/>
    <property type="molecule type" value="Genomic_DNA"/>
</dbReference>
<evidence type="ECO:0000313" key="2">
    <source>
        <dbReference type="EMBL" id="KAK1287783.1"/>
    </source>
</evidence>
<dbReference type="Proteomes" id="UP001180020">
    <property type="component" value="Unassembled WGS sequence"/>
</dbReference>
<proteinExistence type="predicted"/>
<dbReference type="GO" id="GO:0000724">
    <property type="term" value="P:double-strand break repair via homologous recombination"/>
    <property type="evidence" value="ECO:0007669"/>
    <property type="project" value="InterPro"/>
</dbReference>
<dbReference type="PANTHER" id="PTHR34050">
    <property type="entry name" value="DNA REPAIR RAD52-LIKE PROTEIN 2, CHLOROPLASTIC"/>
    <property type="match status" value="1"/>
</dbReference>
<dbReference type="InterPro" id="IPR037489">
    <property type="entry name" value="RAD52-like"/>
</dbReference>
<dbReference type="GO" id="GO:0003677">
    <property type="term" value="F:DNA binding"/>
    <property type="evidence" value="ECO:0007669"/>
    <property type="project" value="InterPro"/>
</dbReference>
<evidence type="ECO:0008006" key="4">
    <source>
        <dbReference type="Google" id="ProtNLM"/>
    </source>
</evidence>
<dbReference type="AlphaFoldDB" id="A0AAV9CHN9"/>